<sequence length="719" mass="77797">MIPLSPTDIGTINSLDRRELLRGLAVAGSLSGLAGPVWAAAGETAATGGRTRIIHGVTLTDPFGWLDDAALDDPQVIRLRAEFDAAAHRVMARLEALTRRLRAEADAASPPPSDPAPVPDGAYGYWSDWSQGRRQLWRIHLASGARQLLLDAAETDADGKAIGNVVAWGISPDDATLAFATVAVPEHHDIRFKHIATGQLRTEVVRDVGVQITSERLVWTADGRGIIYGEVDASGRPWRARIHWLGRPQVGAPIIHEEADPGFFIEIRQTSSGRFAVIHSSSVDTTEARLVDRENTDSVRLVSARRAGRLYAVDHGGGDALDILTNDTHPNFRLVNAPLGQPDRWSELVPAQDRTGLAWHQAFHRHLVVAERHEGNSRVRVFDRASATWRIIDIPEPVAVVGFDRWTAGPEANREPEPAQLRLGVETFAQPKALYEYSFAEGALKKLQAGTAASGLYLAERLQAIAPDGTIIPMSMIRPRTGPLHGAVLYGYGAYGVPSDPDFDTQRFSLLTRGVAYVIAHVRGGGDLGGAWHDAGRGAARGKPIDDFIACAQALVAQGIVPPGKIVCTGRSAGGWLVGAALNRAPDVWAGVMADVPYVDVLNALLDPERPLSATETSEVGDVIQDPAAFARVLRLCAYQNVPARKLPPVYLTASLADVRIPWSGVLKYVARLRAAHPDNAVALRLDRDGNHWGPADRETRDLWRAERVAFALKALDLV</sequence>
<dbReference type="PANTHER" id="PTHR11757">
    <property type="entry name" value="PROTEASE FAMILY S9A OLIGOPEPTIDASE"/>
    <property type="match status" value="1"/>
</dbReference>
<dbReference type="PROSITE" id="PS51318">
    <property type="entry name" value="TAT"/>
    <property type="match status" value="1"/>
</dbReference>
<dbReference type="SUPFAM" id="SSF50993">
    <property type="entry name" value="Peptidase/esterase 'gauge' domain"/>
    <property type="match status" value="1"/>
</dbReference>
<evidence type="ECO:0000256" key="3">
    <source>
        <dbReference type="ARBA" id="ARBA00022801"/>
    </source>
</evidence>
<dbReference type="RefSeq" id="WP_117351432.1">
    <property type="nucleotide sequence ID" value="NZ_CP020083.1"/>
</dbReference>
<dbReference type="Pfam" id="PF02897">
    <property type="entry name" value="Peptidase_S9_N"/>
    <property type="match status" value="1"/>
</dbReference>
<keyword evidence="4" id="KW-0720">Serine protease</keyword>
<accession>A0ABN5B0K5</accession>
<gene>
    <name evidence="7" type="ORF">B5J99_03045</name>
</gene>
<dbReference type="InterPro" id="IPR051543">
    <property type="entry name" value="Serine_Peptidase_S9A"/>
</dbReference>
<organism evidence="7 8">
    <name type="scientific">Blastomonas fulva</name>
    <dbReference type="NCBI Taxonomy" id="1550728"/>
    <lineage>
        <taxon>Bacteria</taxon>
        <taxon>Pseudomonadati</taxon>
        <taxon>Pseudomonadota</taxon>
        <taxon>Alphaproteobacteria</taxon>
        <taxon>Sphingomonadales</taxon>
        <taxon>Sphingomonadaceae</taxon>
        <taxon>Blastomonas</taxon>
    </lineage>
</organism>
<evidence type="ECO:0000259" key="5">
    <source>
        <dbReference type="Pfam" id="PF00326"/>
    </source>
</evidence>
<dbReference type="GeneID" id="303484549"/>
<dbReference type="Pfam" id="PF00326">
    <property type="entry name" value="Peptidase_S9"/>
    <property type="match status" value="1"/>
</dbReference>
<dbReference type="PANTHER" id="PTHR11757:SF19">
    <property type="entry name" value="PROLYL ENDOPEPTIDASE-LIKE"/>
    <property type="match status" value="1"/>
</dbReference>
<reference evidence="7 8" key="1">
    <citation type="submission" date="2017-03" db="EMBL/GenBank/DDBJ databases">
        <title>Complete genome sequence of Blastomonas fulva degrading microcsystin LR.</title>
        <authorList>
            <person name="Lee H.-g."/>
            <person name="Jin L."/>
            <person name="oh H.-M."/>
        </authorList>
    </citation>
    <scope>NUCLEOTIDE SEQUENCE [LARGE SCALE GENOMIC DNA]</scope>
    <source>
        <strain evidence="7 8">T2</strain>
    </source>
</reference>
<dbReference type="InterPro" id="IPR001375">
    <property type="entry name" value="Peptidase_S9_cat"/>
</dbReference>
<feature type="domain" description="Peptidase S9 prolyl oligopeptidase catalytic" evidence="5">
    <location>
        <begin position="502"/>
        <end position="716"/>
    </location>
</feature>
<proteinExistence type="inferred from homology"/>
<name>A0ABN5B0K5_9SPHN</name>
<keyword evidence="3" id="KW-0378">Hydrolase</keyword>
<protein>
    <recommendedName>
        <fullName evidence="9">Peptidase S9</fullName>
    </recommendedName>
</protein>
<dbReference type="SUPFAM" id="SSF53474">
    <property type="entry name" value="alpha/beta-Hydrolases"/>
    <property type="match status" value="1"/>
</dbReference>
<dbReference type="Gene3D" id="2.130.10.120">
    <property type="entry name" value="Prolyl oligopeptidase, N-terminal domain"/>
    <property type="match status" value="1"/>
</dbReference>
<evidence type="ECO:0000259" key="6">
    <source>
        <dbReference type="Pfam" id="PF02897"/>
    </source>
</evidence>
<dbReference type="Proteomes" id="UP000258016">
    <property type="component" value="Chromosome"/>
</dbReference>
<keyword evidence="8" id="KW-1185">Reference proteome</keyword>
<dbReference type="Gene3D" id="3.40.50.1820">
    <property type="entry name" value="alpha/beta hydrolase"/>
    <property type="match status" value="1"/>
</dbReference>
<comment type="similarity">
    <text evidence="1">Belongs to the peptidase S9A family.</text>
</comment>
<evidence type="ECO:0000256" key="2">
    <source>
        <dbReference type="ARBA" id="ARBA00022670"/>
    </source>
</evidence>
<dbReference type="InterPro" id="IPR002470">
    <property type="entry name" value="Peptidase_S9A"/>
</dbReference>
<dbReference type="PRINTS" id="PR00862">
    <property type="entry name" value="PROLIGOPTASE"/>
</dbReference>
<keyword evidence="2" id="KW-0645">Protease</keyword>
<feature type="domain" description="Peptidase S9A N-terminal" evidence="6">
    <location>
        <begin position="50"/>
        <end position="448"/>
    </location>
</feature>
<evidence type="ECO:0008006" key="9">
    <source>
        <dbReference type="Google" id="ProtNLM"/>
    </source>
</evidence>
<dbReference type="InterPro" id="IPR023302">
    <property type="entry name" value="Pept_S9A_N"/>
</dbReference>
<dbReference type="InterPro" id="IPR006311">
    <property type="entry name" value="TAT_signal"/>
</dbReference>
<evidence type="ECO:0000313" key="7">
    <source>
        <dbReference type="EMBL" id="ASR50570.1"/>
    </source>
</evidence>
<evidence type="ECO:0000256" key="1">
    <source>
        <dbReference type="ARBA" id="ARBA00005228"/>
    </source>
</evidence>
<evidence type="ECO:0000256" key="4">
    <source>
        <dbReference type="ARBA" id="ARBA00022825"/>
    </source>
</evidence>
<evidence type="ECO:0000313" key="8">
    <source>
        <dbReference type="Proteomes" id="UP000258016"/>
    </source>
</evidence>
<dbReference type="EMBL" id="CP020083">
    <property type="protein sequence ID" value="ASR50570.1"/>
    <property type="molecule type" value="Genomic_DNA"/>
</dbReference>
<dbReference type="InterPro" id="IPR029058">
    <property type="entry name" value="AB_hydrolase_fold"/>
</dbReference>